<feature type="transmembrane region" description="Helical" evidence="1">
    <location>
        <begin position="12"/>
        <end position="33"/>
    </location>
</feature>
<comment type="caution">
    <text evidence="2">The sequence shown here is derived from an EMBL/GenBank/DDBJ whole genome shotgun (WGS) entry which is preliminary data.</text>
</comment>
<accession>A0A5B0HGH2</accession>
<dbReference type="Proteomes" id="UP000325273">
    <property type="component" value="Unassembled WGS sequence"/>
</dbReference>
<sequence>MQVAKKMLQQHAGRIVTAVLDVLIPGYAAIAVLQRRRPTRSARTVIDDLSVSRTQVVFVEHLRSSIVRVKGIESVGHGFLHKAVVVAMENPDSLTREILDGIDVAPCGERLHMTDKAGCISGLDRNSRITRIALHAMSYHSSGREVAVQECSRAKVRAACRGTHALHN</sequence>
<dbReference type="EMBL" id="VTUZ01000003">
    <property type="protein sequence ID" value="KAA1014281.1"/>
    <property type="molecule type" value="Genomic_DNA"/>
</dbReference>
<dbReference type="AlphaFoldDB" id="A0A5B0HGH2"/>
<keyword evidence="1" id="KW-0812">Transmembrane</keyword>
<keyword evidence="1" id="KW-1133">Transmembrane helix</keyword>
<evidence type="ECO:0000313" key="3">
    <source>
        <dbReference type="Proteomes" id="UP000325273"/>
    </source>
</evidence>
<reference evidence="2 3" key="1">
    <citation type="submission" date="2019-08" db="EMBL/GenBank/DDBJ databases">
        <title>Paraburkholderia sp. DCY113.</title>
        <authorList>
            <person name="Kang J."/>
        </authorList>
    </citation>
    <scope>NUCLEOTIDE SEQUENCE [LARGE SCALE GENOMIC DNA]</scope>
    <source>
        <strain evidence="2 3">DCY113</strain>
    </source>
</reference>
<organism evidence="2 3">
    <name type="scientific">Paraburkholderia panacisoli</name>
    <dbReference type="NCBI Taxonomy" id="2603818"/>
    <lineage>
        <taxon>Bacteria</taxon>
        <taxon>Pseudomonadati</taxon>
        <taxon>Pseudomonadota</taxon>
        <taxon>Betaproteobacteria</taxon>
        <taxon>Burkholderiales</taxon>
        <taxon>Burkholderiaceae</taxon>
        <taxon>Paraburkholderia</taxon>
    </lineage>
</organism>
<protein>
    <submittedName>
        <fullName evidence="2">Uncharacterized protein</fullName>
    </submittedName>
</protein>
<evidence type="ECO:0000256" key="1">
    <source>
        <dbReference type="SAM" id="Phobius"/>
    </source>
</evidence>
<proteinExistence type="predicted"/>
<gene>
    <name evidence="2" type="ORF">FVF58_05255</name>
</gene>
<evidence type="ECO:0000313" key="2">
    <source>
        <dbReference type="EMBL" id="KAA1014281.1"/>
    </source>
</evidence>
<name>A0A5B0HGH2_9BURK</name>
<keyword evidence="1" id="KW-0472">Membrane</keyword>
<keyword evidence="3" id="KW-1185">Reference proteome</keyword>